<protein>
    <submittedName>
        <fullName evidence="2">Uncharacterized protein</fullName>
    </submittedName>
</protein>
<keyword evidence="3" id="KW-1185">Reference proteome</keyword>
<reference evidence="2 3" key="1">
    <citation type="journal article" date="2018" name="Proc. R. Soc. B">
        <title>A non-coding region near Follistatin controls head colour polymorphism in the Gouldian finch.</title>
        <authorList>
            <person name="Toomey M.B."/>
            <person name="Marques C.I."/>
            <person name="Andrade P."/>
            <person name="Araujo P.M."/>
            <person name="Sabatino S."/>
            <person name="Gazda M.A."/>
            <person name="Afonso S."/>
            <person name="Lopes R.J."/>
            <person name="Corbo J.C."/>
            <person name="Carneiro M."/>
        </authorList>
    </citation>
    <scope>NUCLEOTIDE SEQUENCE [LARGE SCALE GENOMIC DNA]</scope>
    <source>
        <strain evidence="2">Red01</strain>
        <tissue evidence="2">Muscle</tissue>
    </source>
</reference>
<feature type="compositionally biased region" description="Basic and acidic residues" evidence="1">
    <location>
        <begin position="478"/>
        <end position="487"/>
    </location>
</feature>
<comment type="caution">
    <text evidence="2">The sequence shown here is derived from an EMBL/GenBank/DDBJ whole genome shotgun (WGS) entry which is preliminary data.</text>
</comment>
<accession>A0A3L8RAE8</accession>
<dbReference type="PROSITE" id="PS51257">
    <property type="entry name" value="PROKAR_LIPOPROTEIN"/>
    <property type="match status" value="1"/>
</dbReference>
<evidence type="ECO:0000256" key="1">
    <source>
        <dbReference type="SAM" id="MobiDB-lite"/>
    </source>
</evidence>
<feature type="compositionally biased region" description="Low complexity" evidence="1">
    <location>
        <begin position="488"/>
        <end position="503"/>
    </location>
</feature>
<feature type="region of interest" description="Disordered" evidence="1">
    <location>
        <begin position="276"/>
        <end position="510"/>
    </location>
</feature>
<evidence type="ECO:0000313" key="3">
    <source>
        <dbReference type="Proteomes" id="UP000276834"/>
    </source>
</evidence>
<feature type="compositionally biased region" description="Basic and acidic residues" evidence="1">
    <location>
        <begin position="319"/>
        <end position="328"/>
    </location>
</feature>
<name>A0A3L8RAE8_CHLGU</name>
<evidence type="ECO:0000313" key="2">
    <source>
        <dbReference type="EMBL" id="RLV76581.1"/>
    </source>
</evidence>
<sequence length="510" mass="53114">MGKSPPSSAAPRAPALSCSASPSFHPIVWGAGCGSLGAEEGLGPGPSATWPWLAPCPLCPPCPRVSGQDWPYMAEVRPMASMSPDVPGSTLTREESCSCGAPLRALGAPCAPQPRPPAPLPSALACDEFGRSQADPGDRFPILGIDSCCRGSRPCWGCSRVCEPGCEAVPARASIPVPSPLPWPHHGDFCFPQTASPEAGAGLWQPHGAAVGSGCPSLPQPLPARPGGCSQPLAGGVGAAAPDPSQAVSQGAFSVPRFAGVFLQRESPRVWLRAENHREGTEVGEDGGGGTPTQPLLKPRDAPRGSHRPLPGEEPGEASARRDADPRQQRKGGGPGADPHAVPQPPSPTEPPRKSLKHLPVPARTGTARPRRGMLRPNSWGMLRAGKPGLNKGKTRPKQRENPAQTKLCDGETRPKQSCAGETRPKAVLGKPKQRRAGAGPGRVRPPGPAAGAAVPCVPHHNAPWTGKAWFQNQRQNHGKELKHERGFSSLRSAGGSAAGRSTPRAREQQ</sequence>
<dbReference type="EMBL" id="QUSF01000516">
    <property type="protein sequence ID" value="RLV76581.1"/>
    <property type="molecule type" value="Genomic_DNA"/>
</dbReference>
<gene>
    <name evidence="2" type="ORF">DV515_00016832</name>
</gene>
<proteinExistence type="predicted"/>
<dbReference type="Proteomes" id="UP000276834">
    <property type="component" value="Unassembled WGS sequence"/>
</dbReference>
<organism evidence="2 3">
    <name type="scientific">Chloebia gouldiae</name>
    <name type="common">Gouldian finch</name>
    <name type="synonym">Erythrura gouldiae</name>
    <dbReference type="NCBI Taxonomy" id="44316"/>
    <lineage>
        <taxon>Eukaryota</taxon>
        <taxon>Metazoa</taxon>
        <taxon>Chordata</taxon>
        <taxon>Craniata</taxon>
        <taxon>Vertebrata</taxon>
        <taxon>Euteleostomi</taxon>
        <taxon>Archelosauria</taxon>
        <taxon>Archosauria</taxon>
        <taxon>Dinosauria</taxon>
        <taxon>Saurischia</taxon>
        <taxon>Theropoda</taxon>
        <taxon>Coelurosauria</taxon>
        <taxon>Aves</taxon>
        <taxon>Neognathae</taxon>
        <taxon>Neoaves</taxon>
        <taxon>Telluraves</taxon>
        <taxon>Australaves</taxon>
        <taxon>Passeriformes</taxon>
        <taxon>Passeroidea</taxon>
        <taxon>Passeridae</taxon>
        <taxon>Chloebia</taxon>
    </lineage>
</organism>
<dbReference type="AlphaFoldDB" id="A0A3L8RAE8"/>